<dbReference type="InterPro" id="IPR001789">
    <property type="entry name" value="Sig_transdc_resp-reg_receiver"/>
</dbReference>
<keyword evidence="3" id="KW-0813">Transport</keyword>
<dbReference type="FunFam" id="1.10.10.10:FF:000011">
    <property type="entry name" value="Phosphate regulon transcriptional regulator PhoB"/>
    <property type="match status" value="1"/>
</dbReference>
<evidence type="ECO:0000256" key="12">
    <source>
        <dbReference type="ARBA" id="ARBA00024735"/>
    </source>
</evidence>
<dbReference type="OrthoDB" id="9802426at2"/>
<evidence type="ECO:0000256" key="9">
    <source>
        <dbReference type="ARBA" id="ARBA00023125"/>
    </source>
</evidence>
<protein>
    <recommendedName>
        <fullName evidence="2">Phosphate regulon transcriptional regulatory protein PhoB</fullName>
    </recommendedName>
</protein>
<keyword evidence="8" id="KW-0805">Transcription regulation</keyword>
<evidence type="ECO:0000256" key="10">
    <source>
        <dbReference type="ARBA" id="ARBA00023159"/>
    </source>
</evidence>
<evidence type="ECO:0000259" key="15">
    <source>
        <dbReference type="PROSITE" id="PS50110"/>
    </source>
</evidence>
<organism evidence="17 18">
    <name type="scientific">Ectothiorhodospira magna</name>
    <dbReference type="NCBI Taxonomy" id="867345"/>
    <lineage>
        <taxon>Bacteria</taxon>
        <taxon>Pseudomonadati</taxon>
        <taxon>Pseudomonadota</taxon>
        <taxon>Gammaproteobacteria</taxon>
        <taxon>Chromatiales</taxon>
        <taxon>Ectothiorhodospiraceae</taxon>
        <taxon>Ectothiorhodospira</taxon>
    </lineage>
</organism>
<dbReference type="InterPro" id="IPR011879">
    <property type="entry name" value="Sig_transdc_resp-reg_PhoB"/>
</dbReference>
<keyword evidence="11" id="KW-0804">Transcription</keyword>
<dbReference type="FunFam" id="3.40.50.2300:FF:000001">
    <property type="entry name" value="DNA-binding response regulator PhoB"/>
    <property type="match status" value="1"/>
</dbReference>
<dbReference type="PROSITE" id="PS51755">
    <property type="entry name" value="OMPR_PHOB"/>
    <property type="match status" value="1"/>
</dbReference>
<evidence type="ECO:0000313" key="17">
    <source>
        <dbReference type="EMBL" id="SEP57869.1"/>
    </source>
</evidence>
<feature type="domain" description="Response regulatory" evidence="15">
    <location>
        <begin position="5"/>
        <end position="121"/>
    </location>
</feature>
<dbReference type="Gene3D" id="3.40.50.2300">
    <property type="match status" value="1"/>
</dbReference>
<dbReference type="SMART" id="SM00862">
    <property type="entry name" value="Trans_reg_C"/>
    <property type="match status" value="1"/>
</dbReference>
<keyword evidence="4" id="KW-0963">Cytoplasm</keyword>
<evidence type="ECO:0000256" key="7">
    <source>
        <dbReference type="ARBA" id="ARBA00023012"/>
    </source>
</evidence>
<keyword evidence="18" id="KW-1185">Reference proteome</keyword>
<dbReference type="SMART" id="SM00448">
    <property type="entry name" value="REC"/>
    <property type="match status" value="1"/>
</dbReference>
<dbReference type="PANTHER" id="PTHR48111">
    <property type="entry name" value="REGULATOR OF RPOS"/>
    <property type="match status" value="1"/>
</dbReference>
<evidence type="ECO:0000313" key="18">
    <source>
        <dbReference type="Proteomes" id="UP000199496"/>
    </source>
</evidence>
<sequence>MTEKTILLVEDEPAIREMVGFALSRAGFCMVEAGDANEAHTRLAERLPDLVVVDWMLPGTSGIDLARRLKREEYTAELPIIMLTARGEEDDKVGALEAGVDDYITKPFSPRELVARIKAVLRRSIPEEQSRPITVDTLTLDPSSHRVTVDGAALEMGPTEFRLLHFFMTHPERVYSRSQLLDRVWGRNTYVEERTVDVHILRLRKVLAPSGCDRFVQTVRGAGYRFSLQA</sequence>
<dbReference type="PROSITE" id="PS50110">
    <property type="entry name" value="RESPONSE_REGULATORY"/>
    <property type="match status" value="1"/>
</dbReference>
<dbReference type="GO" id="GO:0005829">
    <property type="term" value="C:cytosol"/>
    <property type="evidence" value="ECO:0007669"/>
    <property type="project" value="TreeGrafter"/>
</dbReference>
<reference evidence="17 18" key="1">
    <citation type="submission" date="2016-10" db="EMBL/GenBank/DDBJ databases">
        <authorList>
            <person name="de Groot N.N."/>
        </authorList>
    </citation>
    <scope>NUCLEOTIDE SEQUENCE [LARGE SCALE GENOMIC DNA]</scope>
    <source>
        <strain evidence="17 18">B7-7</strain>
    </source>
</reference>
<keyword evidence="5 13" id="KW-0597">Phosphoprotein</keyword>
<keyword evidence="9 14" id="KW-0238">DNA-binding</keyword>
<gene>
    <name evidence="17" type="ORF">SAMN05421693_101109</name>
</gene>
<dbReference type="EMBL" id="FOFO01000001">
    <property type="protein sequence ID" value="SEP57869.1"/>
    <property type="molecule type" value="Genomic_DNA"/>
</dbReference>
<dbReference type="Proteomes" id="UP000199496">
    <property type="component" value="Unassembled WGS sequence"/>
</dbReference>
<dbReference type="Gene3D" id="6.10.250.690">
    <property type="match status" value="1"/>
</dbReference>
<dbReference type="STRING" id="867345.SAMN05421693_101109"/>
<dbReference type="RefSeq" id="WP_090202398.1">
    <property type="nucleotide sequence ID" value="NZ_FOFO01000001.1"/>
</dbReference>
<comment type="function">
    <text evidence="12">This protein is a positive regulator for the phosphate regulon. Transcription of this operon is positively regulated by PhoB and PhoR when phosphate is limited.</text>
</comment>
<evidence type="ECO:0000259" key="16">
    <source>
        <dbReference type="PROSITE" id="PS51755"/>
    </source>
</evidence>
<keyword evidence="7" id="KW-0902">Two-component regulatory system</keyword>
<dbReference type="AlphaFoldDB" id="A0A1H8Z028"/>
<dbReference type="GO" id="GO:0000156">
    <property type="term" value="F:phosphorelay response regulator activity"/>
    <property type="evidence" value="ECO:0007669"/>
    <property type="project" value="InterPro"/>
</dbReference>
<evidence type="ECO:0000256" key="13">
    <source>
        <dbReference type="PROSITE-ProRule" id="PRU00169"/>
    </source>
</evidence>
<dbReference type="SUPFAM" id="SSF52172">
    <property type="entry name" value="CheY-like"/>
    <property type="match status" value="1"/>
</dbReference>
<dbReference type="GO" id="GO:0006817">
    <property type="term" value="P:phosphate ion transport"/>
    <property type="evidence" value="ECO:0007669"/>
    <property type="project" value="UniProtKB-KW"/>
</dbReference>
<proteinExistence type="predicted"/>
<dbReference type="InterPro" id="IPR001867">
    <property type="entry name" value="OmpR/PhoB-type_DNA-bd"/>
</dbReference>
<dbReference type="CDD" id="cd17618">
    <property type="entry name" value="REC_OmpR_PhoB"/>
    <property type="match status" value="1"/>
</dbReference>
<dbReference type="NCBIfam" id="TIGR02154">
    <property type="entry name" value="PhoB"/>
    <property type="match status" value="1"/>
</dbReference>
<evidence type="ECO:0000256" key="5">
    <source>
        <dbReference type="ARBA" id="ARBA00022553"/>
    </source>
</evidence>
<feature type="DNA-binding region" description="OmpR/PhoB-type" evidence="14">
    <location>
        <begin position="130"/>
        <end position="228"/>
    </location>
</feature>
<dbReference type="InterPro" id="IPR011006">
    <property type="entry name" value="CheY-like_superfamily"/>
</dbReference>
<feature type="domain" description="OmpR/PhoB-type" evidence="16">
    <location>
        <begin position="130"/>
        <end position="228"/>
    </location>
</feature>
<dbReference type="GO" id="GO:0006355">
    <property type="term" value="P:regulation of DNA-templated transcription"/>
    <property type="evidence" value="ECO:0007669"/>
    <property type="project" value="InterPro"/>
</dbReference>
<dbReference type="Gene3D" id="1.10.10.10">
    <property type="entry name" value="Winged helix-like DNA-binding domain superfamily/Winged helix DNA-binding domain"/>
    <property type="match status" value="1"/>
</dbReference>
<dbReference type="Pfam" id="PF00486">
    <property type="entry name" value="Trans_reg_C"/>
    <property type="match status" value="1"/>
</dbReference>
<dbReference type="PANTHER" id="PTHR48111:SF40">
    <property type="entry name" value="PHOSPHATE REGULON TRANSCRIPTIONAL REGULATORY PROTEIN PHOB"/>
    <property type="match status" value="1"/>
</dbReference>
<evidence type="ECO:0000256" key="3">
    <source>
        <dbReference type="ARBA" id="ARBA00022448"/>
    </source>
</evidence>
<dbReference type="InterPro" id="IPR039420">
    <property type="entry name" value="WalR-like"/>
</dbReference>
<accession>A0A1H8Z028</accession>
<feature type="modified residue" description="4-aspartylphosphate" evidence="13">
    <location>
        <position position="54"/>
    </location>
</feature>
<dbReference type="GO" id="GO:0000976">
    <property type="term" value="F:transcription cis-regulatory region binding"/>
    <property type="evidence" value="ECO:0007669"/>
    <property type="project" value="TreeGrafter"/>
</dbReference>
<evidence type="ECO:0000256" key="1">
    <source>
        <dbReference type="ARBA" id="ARBA00004496"/>
    </source>
</evidence>
<evidence type="ECO:0000256" key="2">
    <source>
        <dbReference type="ARBA" id="ARBA00013332"/>
    </source>
</evidence>
<evidence type="ECO:0000256" key="4">
    <source>
        <dbReference type="ARBA" id="ARBA00022490"/>
    </source>
</evidence>
<keyword evidence="10" id="KW-0010">Activator</keyword>
<dbReference type="InterPro" id="IPR036388">
    <property type="entry name" value="WH-like_DNA-bd_sf"/>
</dbReference>
<keyword evidence="6" id="KW-0592">Phosphate transport</keyword>
<dbReference type="GO" id="GO:0032993">
    <property type="term" value="C:protein-DNA complex"/>
    <property type="evidence" value="ECO:0007669"/>
    <property type="project" value="TreeGrafter"/>
</dbReference>
<evidence type="ECO:0000256" key="11">
    <source>
        <dbReference type="ARBA" id="ARBA00023163"/>
    </source>
</evidence>
<evidence type="ECO:0000256" key="6">
    <source>
        <dbReference type="ARBA" id="ARBA00022592"/>
    </source>
</evidence>
<dbReference type="CDD" id="cd00383">
    <property type="entry name" value="trans_reg_C"/>
    <property type="match status" value="1"/>
</dbReference>
<comment type="subcellular location">
    <subcellularLocation>
        <location evidence="1">Cytoplasm</location>
    </subcellularLocation>
</comment>
<name>A0A1H8Z028_9GAMM</name>
<dbReference type="Pfam" id="PF00072">
    <property type="entry name" value="Response_reg"/>
    <property type="match status" value="1"/>
</dbReference>
<evidence type="ECO:0000256" key="14">
    <source>
        <dbReference type="PROSITE-ProRule" id="PRU01091"/>
    </source>
</evidence>
<evidence type="ECO:0000256" key="8">
    <source>
        <dbReference type="ARBA" id="ARBA00023015"/>
    </source>
</evidence>